<evidence type="ECO:0000256" key="2">
    <source>
        <dbReference type="ARBA" id="ARBA00006035"/>
    </source>
</evidence>
<comment type="similarity">
    <text evidence="2">Belongs to the DNA polymerase delta/II small subunit family.</text>
</comment>
<evidence type="ECO:0000259" key="11">
    <source>
        <dbReference type="Pfam" id="PF04042"/>
    </source>
</evidence>
<dbReference type="FunFam" id="2.40.50.430:FF:000002">
    <property type="entry name" value="DNA polymerase delta subunit"/>
    <property type="match status" value="1"/>
</dbReference>
<dbReference type="PANTHER" id="PTHR10416:SF0">
    <property type="entry name" value="DNA POLYMERASE DELTA SUBUNIT 2"/>
    <property type="match status" value="1"/>
</dbReference>
<dbReference type="OrthoDB" id="3763at2759"/>
<feature type="compositionally biased region" description="Acidic residues" evidence="10">
    <location>
        <begin position="351"/>
        <end position="367"/>
    </location>
</feature>
<comment type="catalytic activity">
    <reaction evidence="9">
        <text>DNA(n) + a 2'-deoxyribonucleoside 5'-triphosphate = DNA(n+1) + diphosphate</text>
        <dbReference type="Rhea" id="RHEA:22508"/>
        <dbReference type="Rhea" id="RHEA-COMP:17339"/>
        <dbReference type="Rhea" id="RHEA-COMP:17340"/>
        <dbReference type="ChEBI" id="CHEBI:33019"/>
        <dbReference type="ChEBI" id="CHEBI:61560"/>
        <dbReference type="ChEBI" id="CHEBI:173112"/>
        <dbReference type="EC" id="2.7.7.7"/>
    </reaction>
</comment>
<evidence type="ECO:0000313" key="13">
    <source>
        <dbReference type="EMBL" id="KAF9792426.1"/>
    </source>
</evidence>
<dbReference type="Pfam" id="PF18018">
    <property type="entry name" value="DNA_pol_D_N"/>
    <property type="match status" value="1"/>
</dbReference>
<feature type="region of interest" description="Disordered" evidence="10">
    <location>
        <begin position="349"/>
        <end position="382"/>
    </location>
</feature>
<protein>
    <recommendedName>
        <fullName evidence="3">DNA-directed DNA polymerase</fullName>
        <ecNumber evidence="3">2.7.7.7</ecNumber>
    </recommendedName>
</protein>
<feature type="domain" description="DNA polymerase alpha/delta/epsilon subunit B" evidence="11">
    <location>
        <begin position="206"/>
        <end position="346"/>
    </location>
</feature>
<dbReference type="Gene3D" id="3.60.21.50">
    <property type="match status" value="1"/>
</dbReference>
<reference evidence="13" key="2">
    <citation type="submission" date="2020-11" db="EMBL/GenBank/DDBJ databases">
        <authorList>
            <consortium name="DOE Joint Genome Institute"/>
            <person name="Kuo A."/>
            <person name="Miyauchi S."/>
            <person name="Kiss E."/>
            <person name="Drula E."/>
            <person name="Kohler A."/>
            <person name="Sanchez-Garcia M."/>
            <person name="Andreopoulos B."/>
            <person name="Barry K.W."/>
            <person name="Bonito G."/>
            <person name="Buee M."/>
            <person name="Carver A."/>
            <person name="Chen C."/>
            <person name="Cichocki N."/>
            <person name="Clum A."/>
            <person name="Culley D."/>
            <person name="Crous P.W."/>
            <person name="Fauchery L."/>
            <person name="Girlanda M."/>
            <person name="Hayes R."/>
            <person name="Keri Z."/>
            <person name="Labutti K."/>
            <person name="Lipzen A."/>
            <person name="Lombard V."/>
            <person name="Magnuson J."/>
            <person name="Maillard F."/>
            <person name="Morin E."/>
            <person name="Murat C."/>
            <person name="Nolan M."/>
            <person name="Ohm R."/>
            <person name="Pangilinan J."/>
            <person name="Pereira M."/>
            <person name="Perotto S."/>
            <person name="Peter M."/>
            <person name="Riley R."/>
            <person name="Sitrit Y."/>
            <person name="Stielow B."/>
            <person name="Szollosi G."/>
            <person name="Zifcakova L."/>
            <person name="Stursova M."/>
            <person name="Spatafora J.W."/>
            <person name="Tedersoo L."/>
            <person name="Vaario L.-M."/>
            <person name="Yamada A."/>
            <person name="Yan M."/>
            <person name="Wang P."/>
            <person name="Xu J."/>
            <person name="Bruns T."/>
            <person name="Baldrian P."/>
            <person name="Vilgalys R."/>
            <person name="Henrissat B."/>
            <person name="Grigoriev I.V."/>
            <person name="Hibbett D."/>
            <person name="Nagy L.G."/>
            <person name="Martin F.M."/>
        </authorList>
    </citation>
    <scope>NUCLEOTIDE SEQUENCE</scope>
    <source>
        <strain evidence="13">UH-Tt-Lm1</strain>
    </source>
</reference>
<keyword evidence="7" id="KW-0239">DNA-directed DNA polymerase</keyword>
<evidence type="ECO:0000259" key="12">
    <source>
        <dbReference type="Pfam" id="PF18018"/>
    </source>
</evidence>
<dbReference type="EC" id="2.7.7.7" evidence="3"/>
<evidence type="ECO:0000256" key="5">
    <source>
        <dbReference type="ARBA" id="ARBA00022695"/>
    </source>
</evidence>
<dbReference type="EMBL" id="WIUZ02000001">
    <property type="protein sequence ID" value="KAF9792426.1"/>
    <property type="molecule type" value="Genomic_DNA"/>
</dbReference>
<comment type="caution">
    <text evidence="13">The sequence shown here is derived from an EMBL/GenBank/DDBJ whole genome shotgun (WGS) entry which is preliminary data.</text>
</comment>
<dbReference type="PANTHER" id="PTHR10416">
    <property type="entry name" value="DNA POLYMERASE DELTA SUBUNIT 2"/>
    <property type="match status" value="1"/>
</dbReference>
<evidence type="ECO:0000256" key="4">
    <source>
        <dbReference type="ARBA" id="ARBA00022679"/>
    </source>
</evidence>
<evidence type="ECO:0000313" key="14">
    <source>
        <dbReference type="Proteomes" id="UP000736335"/>
    </source>
</evidence>
<dbReference type="InterPro" id="IPR024826">
    <property type="entry name" value="DNA_pol_delta/II_ssu"/>
</dbReference>
<dbReference type="InterPro" id="IPR040663">
    <property type="entry name" value="DNA_pol_D_N"/>
</dbReference>
<dbReference type="GO" id="GO:0003887">
    <property type="term" value="F:DNA-directed DNA polymerase activity"/>
    <property type="evidence" value="ECO:0007669"/>
    <property type="project" value="UniProtKB-KW"/>
</dbReference>
<proteinExistence type="inferred from homology"/>
<evidence type="ECO:0000256" key="6">
    <source>
        <dbReference type="ARBA" id="ARBA00022705"/>
    </source>
</evidence>
<dbReference type="Gene3D" id="2.40.50.430">
    <property type="match status" value="1"/>
</dbReference>
<dbReference type="AlphaFoldDB" id="A0A9P6HQ86"/>
<evidence type="ECO:0000256" key="7">
    <source>
        <dbReference type="ARBA" id="ARBA00022932"/>
    </source>
</evidence>
<evidence type="ECO:0000256" key="3">
    <source>
        <dbReference type="ARBA" id="ARBA00012417"/>
    </source>
</evidence>
<dbReference type="Pfam" id="PF04042">
    <property type="entry name" value="DNA_pol_E_B"/>
    <property type="match status" value="2"/>
</dbReference>
<organism evidence="13 14">
    <name type="scientific">Thelephora terrestris</name>
    <dbReference type="NCBI Taxonomy" id="56493"/>
    <lineage>
        <taxon>Eukaryota</taxon>
        <taxon>Fungi</taxon>
        <taxon>Dikarya</taxon>
        <taxon>Basidiomycota</taxon>
        <taxon>Agaricomycotina</taxon>
        <taxon>Agaricomycetes</taxon>
        <taxon>Thelephorales</taxon>
        <taxon>Thelephoraceae</taxon>
        <taxon>Thelephora</taxon>
    </lineage>
</organism>
<feature type="domain" description="DNA polymerase delta subunit OB-fold" evidence="12">
    <location>
        <begin position="38"/>
        <end position="169"/>
    </location>
</feature>
<keyword evidence="4" id="KW-0808">Transferase</keyword>
<keyword evidence="6" id="KW-0235">DNA replication</keyword>
<dbReference type="GO" id="GO:0006273">
    <property type="term" value="P:lagging strand elongation"/>
    <property type="evidence" value="ECO:0007669"/>
    <property type="project" value="UniProtKB-ARBA"/>
</dbReference>
<sequence>MTDSTHPTYERPPTYAVELPGCIPSYEIDDAKKTYKHQYSNIYYMRLQLLRSFVQTRAKAKWKDVAGNPPYTERVLEVNKGELCYIIGTIYMEMPLKPNVMDDIASDLAIPPPPPLTKFHSAEDAVMIEDESGRIQLIGDRLKKANLVTGVIVGALGMETNDGGFEVADLCYAGMPPQEADPDVPPPGKGEDKMDVDDGGEPHELIAFVSGLSLDEENCNDINLVMLAEFLVGEMDTKTSSRISRLVIAGNSLAPIVLLPLEEEELDNNKAWKNQEVINISTVPTLQLGAFMLEVARTMPIHLIPGPTDPSGAILPQQRVPRGMFGRVHEYGTFACETNPVYLRIAAGEGTESETETEVDTETEADVDGTRRKAPRPPPSFSRTFLVNSGQPLDDMYKYVLSPPTTRIEMAENSLRWRHMAPTAPDTLWCHPYFDLEPFILPVTPDFYVVGNQPEFSTELIEDDDEFEGKRRCRIVLVPEFSKTGSLVLVNLRTLEATCMRIGTKGFAVKDKKAQELAEQRRREKEQEVKDQTEPREPPRKSTQMPEALDDDEMD</sequence>
<dbReference type="InterPro" id="IPR007185">
    <property type="entry name" value="DNA_pol_a/d/e_bsu"/>
</dbReference>
<keyword evidence="8" id="KW-0539">Nucleus</keyword>
<feature type="region of interest" description="Disordered" evidence="10">
    <location>
        <begin position="513"/>
        <end position="555"/>
    </location>
</feature>
<name>A0A9P6HQ86_9AGAM</name>
<reference evidence="13" key="1">
    <citation type="journal article" date="2020" name="Nat. Commun.">
        <title>Large-scale genome sequencing of mycorrhizal fungi provides insights into the early evolution of symbiotic traits.</title>
        <authorList>
            <person name="Miyauchi S."/>
            <person name="Kiss E."/>
            <person name="Kuo A."/>
            <person name="Drula E."/>
            <person name="Kohler A."/>
            <person name="Sanchez-Garcia M."/>
            <person name="Morin E."/>
            <person name="Andreopoulos B."/>
            <person name="Barry K.W."/>
            <person name="Bonito G."/>
            <person name="Buee M."/>
            <person name="Carver A."/>
            <person name="Chen C."/>
            <person name="Cichocki N."/>
            <person name="Clum A."/>
            <person name="Culley D."/>
            <person name="Crous P.W."/>
            <person name="Fauchery L."/>
            <person name="Girlanda M."/>
            <person name="Hayes R.D."/>
            <person name="Keri Z."/>
            <person name="LaButti K."/>
            <person name="Lipzen A."/>
            <person name="Lombard V."/>
            <person name="Magnuson J."/>
            <person name="Maillard F."/>
            <person name="Murat C."/>
            <person name="Nolan M."/>
            <person name="Ohm R.A."/>
            <person name="Pangilinan J."/>
            <person name="Pereira M.F."/>
            <person name="Perotto S."/>
            <person name="Peter M."/>
            <person name="Pfister S."/>
            <person name="Riley R."/>
            <person name="Sitrit Y."/>
            <person name="Stielow J.B."/>
            <person name="Szollosi G."/>
            <person name="Zifcakova L."/>
            <person name="Stursova M."/>
            <person name="Spatafora J.W."/>
            <person name="Tedersoo L."/>
            <person name="Vaario L.M."/>
            <person name="Yamada A."/>
            <person name="Yan M."/>
            <person name="Wang P."/>
            <person name="Xu J."/>
            <person name="Bruns T."/>
            <person name="Baldrian P."/>
            <person name="Vilgalys R."/>
            <person name="Dunand C."/>
            <person name="Henrissat B."/>
            <person name="Grigoriev I.V."/>
            <person name="Hibbett D."/>
            <person name="Nagy L.G."/>
            <person name="Martin F.M."/>
        </authorList>
    </citation>
    <scope>NUCLEOTIDE SEQUENCE</scope>
    <source>
        <strain evidence="13">UH-Tt-Lm1</strain>
    </source>
</reference>
<accession>A0A9P6HQ86</accession>
<gene>
    <name evidence="13" type="ORF">BJ322DRAFT_1029194</name>
</gene>
<comment type="subcellular location">
    <subcellularLocation>
        <location evidence="1">Nucleus</location>
    </subcellularLocation>
</comment>
<dbReference type="GO" id="GO:0043625">
    <property type="term" value="C:delta DNA polymerase complex"/>
    <property type="evidence" value="ECO:0007669"/>
    <property type="project" value="TreeGrafter"/>
</dbReference>
<dbReference type="Proteomes" id="UP000736335">
    <property type="component" value="Unassembled WGS sequence"/>
</dbReference>
<evidence type="ECO:0000256" key="8">
    <source>
        <dbReference type="ARBA" id="ARBA00023242"/>
    </source>
</evidence>
<evidence type="ECO:0000256" key="10">
    <source>
        <dbReference type="SAM" id="MobiDB-lite"/>
    </source>
</evidence>
<keyword evidence="5" id="KW-0548">Nucleotidyltransferase</keyword>
<feature type="domain" description="DNA polymerase alpha/delta/epsilon subunit B" evidence="11">
    <location>
        <begin position="384"/>
        <end position="457"/>
    </location>
</feature>
<evidence type="ECO:0000256" key="1">
    <source>
        <dbReference type="ARBA" id="ARBA00004123"/>
    </source>
</evidence>
<feature type="compositionally biased region" description="Basic and acidic residues" evidence="10">
    <location>
        <begin position="513"/>
        <end position="540"/>
    </location>
</feature>
<keyword evidence="14" id="KW-1185">Reference proteome</keyword>
<evidence type="ECO:0000256" key="9">
    <source>
        <dbReference type="ARBA" id="ARBA00049244"/>
    </source>
</evidence>
<dbReference type="GO" id="GO:0006281">
    <property type="term" value="P:DNA repair"/>
    <property type="evidence" value="ECO:0007669"/>
    <property type="project" value="UniProtKB-ARBA"/>
</dbReference>
<dbReference type="GO" id="GO:0003677">
    <property type="term" value="F:DNA binding"/>
    <property type="evidence" value="ECO:0007669"/>
    <property type="project" value="InterPro"/>
</dbReference>